<dbReference type="SUPFAM" id="SSF54637">
    <property type="entry name" value="Thioesterase/thiol ester dehydrase-isomerase"/>
    <property type="match status" value="1"/>
</dbReference>
<dbReference type="PANTHER" id="PTHR43240">
    <property type="entry name" value="1,4-DIHYDROXY-2-NAPHTHOYL-COA THIOESTERASE 1"/>
    <property type="match status" value="1"/>
</dbReference>
<name>Q0VPN3_ALCBS</name>
<dbReference type="eggNOG" id="COG2050">
    <property type="taxonomic scope" value="Bacteria"/>
</dbReference>
<dbReference type="PANTHER" id="PTHR43240:SF3">
    <property type="entry name" value="THIOESTERASE DOMAIN-CONTAINING PROTEIN"/>
    <property type="match status" value="1"/>
</dbReference>
<evidence type="ECO:0000313" key="2">
    <source>
        <dbReference type="EMBL" id="CAL16865.1"/>
    </source>
</evidence>
<feature type="domain" description="Thioesterase" evidence="1">
    <location>
        <begin position="61"/>
        <end position="134"/>
    </location>
</feature>
<dbReference type="STRING" id="393595.ABO_1417"/>
<keyword evidence="3" id="KW-1185">Reference proteome</keyword>
<accession>Q0VPN3</accession>
<dbReference type="Proteomes" id="UP000008871">
    <property type="component" value="Chromosome"/>
</dbReference>
<dbReference type="InterPro" id="IPR029069">
    <property type="entry name" value="HotDog_dom_sf"/>
</dbReference>
<dbReference type="EMBL" id="AM286690">
    <property type="protein sequence ID" value="CAL16865.1"/>
    <property type="molecule type" value="Genomic_DNA"/>
</dbReference>
<protein>
    <recommendedName>
        <fullName evidence="1">Thioesterase domain-containing protein</fullName>
    </recommendedName>
</protein>
<dbReference type="RefSeq" id="WP_011588698.1">
    <property type="nucleotide sequence ID" value="NC_008260.1"/>
</dbReference>
<dbReference type="InterPro" id="IPR006683">
    <property type="entry name" value="Thioestr_dom"/>
</dbReference>
<dbReference type="HOGENOM" id="CLU_089876_9_0_6"/>
<reference evidence="2 3" key="1">
    <citation type="journal article" date="2006" name="Nat. Biotechnol.">
        <title>Genome sequence of the ubiquitous hydrocarbon-degrading marine bacterium Alcanivorax borkumensis.</title>
        <authorList>
            <person name="Schneiker S."/>
            <person name="Martins dos Santos V.A.P."/>
            <person name="Bartels D."/>
            <person name="Bekel T."/>
            <person name="Brecht M."/>
            <person name="Buhrmester J."/>
            <person name="Chernikova T.N."/>
            <person name="Denaro R."/>
            <person name="Ferrer M."/>
            <person name="Gertler C."/>
            <person name="Goesmann A."/>
            <person name="Golyshina O.V."/>
            <person name="Kaminski F."/>
            <person name="Khachane A.N."/>
            <person name="Lang S."/>
            <person name="Linke B."/>
            <person name="McHardy A.C."/>
            <person name="Meyer F."/>
            <person name="Nechitaylo T."/>
            <person name="Puehler A."/>
            <person name="Regenhardt D."/>
            <person name="Rupp O."/>
            <person name="Sabirova J.S."/>
            <person name="Selbitschka W."/>
            <person name="Yakimov M.M."/>
            <person name="Timmis K.N."/>
            <person name="Vorhoelter F.-J."/>
            <person name="Weidner S."/>
            <person name="Kaiser O."/>
            <person name="Golyshin P.N."/>
        </authorList>
    </citation>
    <scope>NUCLEOTIDE SEQUENCE [LARGE SCALE GENOMIC DNA]</scope>
    <source>
        <strain evidence="3">ATCC 700651 / DSM 11573 / NCIMB 13689 / SK2</strain>
    </source>
</reference>
<dbReference type="CDD" id="cd03443">
    <property type="entry name" value="PaaI_thioesterase"/>
    <property type="match status" value="1"/>
</dbReference>
<dbReference type="Pfam" id="PF03061">
    <property type="entry name" value="4HBT"/>
    <property type="match status" value="1"/>
</dbReference>
<evidence type="ECO:0000259" key="1">
    <source>
        <dbReference type="Pfam" id="PF03061"/>
    </source>
</evidence>
<dbReference type="GO" id="GO:0016790">
    <property type="term" value="F:thiolester hydrolase activity"/>
    <property type="evidence" value="ECO:0007669"/>
    <property type="project" value="UniProtKB-ARBA"/>
</dbReference>
<organism evidence="2 3">
    <name type="scientific">Alcanivorax borkumensis (strain ATCC 700651 / DSM 11573 / NCIMB 13689 / SK2)</name>
    <dbReference type="NCBI Taxonomy" id="393595"/>
    <lineage>
        <taxon>Bacteria</taxon>
        <taxon>Pseudomonadati</taxon>
        <taxon>Pseudomonadota</taxon>
        <taxon>Gammaproteobacteria</taxon>
        <taxon>Oceanospirillales</taxon>
        <taxon>Alcanivoracaceae</taxon>
        <taxon>Alcanivorax</taxon>
    </lineage>
</organism>
<dbReference type="OrthoDB" id="9813158at2"/>
<evidence type="ECO:0000313" key="3">
    <source>
        <dbReference type="Proteomes" id="UP000008871"/>
    </source>
</evidence>
<dbReference type="KEGG" id="abo:ABO_1417"/>
<sequence length="154" mass="17114">MKALKTLIEECRSGKAEYQALIDRVPYARFLGIQVVAQGDELTFVLPKHDNVIGNPTLPALHGGAVAGFMEQAAIIFILLQMGEPKVPKTIDFTIDYLRAGLFRHTYAQCSVTRLGRRIANVHISAWQKNRQEPITIARAHFLLSDDTSPEITG</sequence>
<dbReference type="AlphaFoldDB" id="Q0VPN3"/>
<gene>
    <name evidence="2" type="ordered locus">ABO_1417</name>
</gene>
<dbReference type="Gene3D" id="3.10.129.10">
    <property type="entry name" value="Hotdog Thioesterase"/>
    <property type="match status" value="1"/>
</dbReference>
<proteinExistence type="predicted"/>